<evidence type="ECO:0000313" key="3">
    <source>
        <dbReference type="Proteomes" id="UP000308652"/>
    </source>
</evidence>
<protein>
    <recommendedName>
        <fullName evidence="1">CcmS related domain-containing protein</fullName>
    </recommendedName>
</protein>
<dbReference type="Pfam" id="PF26617">
    <property type="entry name" value="CcmS-like"/>
    <property type="match status" value="1"/>
</dbReference>
<sequence>MPSKTMTHAYNGTSTTLNSGIPRNSLTDFGNVRFIESRGAALEPVKNALFGKERYARDRIHWMFPPDKDERVAGLLTWIQTMAYNLGEYGLHKFLQTRERGALISNAEYRHPQHPNSPAFDWLSFDQLHMTMDKIMQESVAFYNPAVHVIVFVFLPSKSGNSVAMWRRKINVPNNARLTYQGEINVAIGGLRRDKDYVVHVDQLPRSVNKKVALSPKATKVTKVTKVTKTKAAPALPQKPKKRKWWQIFG</sequence>
<organism evidence="2 3">
    <name type="scientific">Crucibulum laeve</name>
    <dbReference type="NCBI Taxonomy" id="68775"/>
    <lineage>
        <taxon>Eukaryota</taxon>
        <taxon>Fungi</taxon>
        <taxon>Dikarya</taxon>
        <taxon>Basidiomycota</taxon>
        <taxon>Agaricomycotina</taxon>
        <taxon>Agaricomycetes</taxon>
        <taxon>Agaricomycetidae</taxon>
        <taxon>Agaricales</taxon>
        <taxon>Agaricineae</taxon>
        <taxon>Nidulariaceae</taxon>
        <taxon>Crucibulum</taxon>
    </lineage>
</organism>
<feature type="domain" description="CcmS related" evidence="1">
    <location>
        <begin position="44"/>
        <end position="175"/>
    </location>
</feature>
<accession>A0A5C3MGZ8</accession>
<dbReference type="STRING" id="68775.A0A5C3MGZ8"/>
<dbReference type="EMBL" id="ML213591">
    <property type="protein sequence ID" value="TFK43208.1"/>
    <property type="molecule type" value="Genomic_DNA"/>
</dbReference>
<dbReference type="Proteomes" id="UP000308652">
    <property type="component" value="Unassembled WGS sequence"/>
</dbReference>
<evidence type="ECO:0000259" key="1">
    <source>
        <dbReference type="Pfam" id="PF26617"/>
    </source>
</evidence>
<name>A0A5C3MGZ8_9AGAR</name>
<dbReference type="InterPro" id="IPR058258">
    <property type="entry name" value="CcmS-like"/>
</dbReference>
<proteinExistence type="predicted"/>
<keyword evidence="3" id="KW-1185">Reference proteome</keyword>
<reference evidence="2 3" key="1">
    <citation type="journal article" date="2019" name="Nat. Ecol. Evol.">
        <title>Megaphylogeny resolves global patterns of mushroom evolution.</title>
        <authorList>
            <person name="Varga T."/>
            <person name="Krizsan K."/>
            <person name="Foldi C."/>
            <person name="Dima B."/>
            <person name="Sanchez-Garcia M."/>
            <person name="Sanchez-Ramirez S."/>
            <person name="Szollosi G.J."/>
            <person name="Szarkandi J.G."/>
            <person name="Papp V."/>
            <person name="Albert L."/>
            <person name="Andreopoulos W."/>
            <person name="Angelini C."/>
            <person name="Antonin V."/>
            <person name="Barry K.W."/>
            <person name="Bougher N.L."/>
            <person name="Buchanan P."/>
            <person name="Buyck B."/>
            <person name="Bense V."/>
            <person name="Catcheside P."/>
            <person name="Chovatia M."/>
            <person name="Cooper J."/>
            <person name="Damon W."/>
            <person name="Desjardin D."/>
            <person name="Finy P."/>
            <person name="Geml J."/>
            <person name="Haridas S."/>
            <person name="Hughes K."/>
            <person name="Justo A."/>
            <person name="Karasinski D."/>
            <person name="Kautmanova I."/>
            <person name="Kiss B."/>
            <person name="Kocsube S."/>
            <person name="Kotiranta H."/>
            <person name="LaButti K.M."/>
            <person name="Lechner B.E."/>
            <person name="Liimatainen K."/>
            <person name="Lipzen A."/>
            <person name="Lukacs Z."/>
            <person name="Mihaltcheva S."/>
            <person name="Morgado L.N."/>
            <person name="Niskanen T."/>
            <person name="Noordeloos M.E."/>
            <person name="Ohm R.A."/>
            <person name="Ortiz-Santana B."/>
            <person name="Ovrebo C."/>
            <person name="Racz N."/>
            <person name="Riley R."/>
            <person name="Savchenko A."/>
            <person name="Shiryaev A."/>
            <person name="Soop K."/>
            <person name="Spirin V."/>
            <person name="Szebenyi C."/>
            <person name="Tomsovsky M."/>
            <person name="Tulloss R.E."/>
            <person name="Uehling J."/>
            <person name="Grigoriev I.V."/>
            <person name="Vagvolgyi C."/>
            <person name="Papp T."/>
            <person name="Martin F.M."/>
            <person name="Miettinen O."/>
            <person name="Hibbett D.S."/>
            <person name="Nagy L.G."/>
        </authorList>
    </citation>
    <scope>NUCLEOTIDE SEQUENCE [LARGE SCALE GENOMIC DNA]</scope>
    <source>
        <strain evidence="2 3">CBS 166.37</strain>
    </source>
</reference>
<dbReference type="AlphaFoldDB" id="A0A5C3MGZ8"/>
<evidence type="ECO:0000313" key="2">
    <source>
        <dbReference type="EMBL" id="TFK43208.1"/>
    </source>
</evidence>
<gene>
    <name evidence="2" type="ORF">BDQ12DRAFT_169053</name>
</gene>
<dbReference type="OrthoDB" id="3171339at2759"/>